<feature type="compositionally biased region" description="Basic residues" evidence="2">
    <location>
        <begin position="160"/>
        <end position="200"/>
    </location>
</feature>
<feature type="compositionally biased region" description="Basic residues" evidence="2">
    <location>
        <begin position="40"/>
        <end position="63"/>
    </location>
</feature>
<evidence type="ECO:0000256" key="2">
    <source>
        <dbReference type="SAM" id="MobiDB-lite"/>
    </source>
</evidence>
<sequence length="393" mass="45705">MVDRRRRDSRSASVSPTRNRGGRGRGRSLSDESSLERSGYRRHRRDYSRSRSRSPVRQRRSHGHYRDDRRDRYARNFDRNGRSEYRDSGRRRSPERGNRSWDKEKRWKEEDQAYKPENAGETFFEARKRERDEAKISPVWARSPLPHELLSSSDDDMSSKKKKKKTKKKKESKKEKKDKKEKKAKKERKEKREKKKKHRSSYKDDSSSLSDTSESGEEKEQVTTILAEEAAHKDPGKLPISEQASTHRDKVPVFDEAVGGESSADSEGEHYGPAAPQRQSIISSDFGKNLLPGEGSAMASFVQEGKRIPRRGEIGLKSEEIESFETAGYVMSGSRNRRMEAIRIRKENQIYSADERAALATFNYEEKQQKEKKILNEFRRLVDKKLAETDQKD</sequence>
<gene>
    <name evidence="4" type="ORF">RMAR00112_LOCUS22973</name>
</gene>
<evidence type="ECO:0000256" key="1">
    <source>
        <dbReference type="ARBA" id="ARBA00009313"/>
    </source>
</evidence>
<name>A0A7S2ZZW9_9RHOD</name>
<feature type="compositionally biased region" description="Basic and acidic residues" evidence="2">
    <location>
        <begin position="124"/>
        <end position="135"/>
    </location>
</feature>
<dbReference type="AlphaFoldDB" id="A0A7S2ZZW9"/>
<dbReference type="InterPro" id="IPR009269">
    <property type="entry name" value="NKAP_C"/>
</dbReference>
<feature type="compositionally biased region" description="Basic and acidic residues" evidence="2">
    <location>
        <begin position="28"/>
        <end position="39"/>
    </location>
</feature>
<comment type="similarity">
    <text evidence="1">Belongs to the NKAP family.</text>
</comment>
<evidence type="ECO:0000313" key="4">
    <source>
        <dbReference type="EMBL" id="CAE0054944.1"/>
    </source>
</evidence>
<dbReference type="Pfam" id="PF06047">
    <property type="entry name" value="Nkap_C"/>
    <property type="match status" value="1"/>
</dbReference>
<feature type="region of interest" description="Disordered" evidence="2">
    <location>
        <begin position="1"/>
        <end position="289"/>
    </location>
</feature>
<accession>A0A7S2ZZW9</accession>
<dbReference type="GO" id="GO:0003682">
    <property type="term" value="F:chromatin binding"/>
    <property type="evidence" value="ECO:0007669"/>
    <property type="project" value="InterPro"/>
</dbReference>
<evidence type="ECO:0000259" key="3">
    <source>
        <dbReference type="Pfam" id="PF06047"/>
    </source>
</evidence>
<proteinExistence type="inferred from homology"/>
<dbReference type="GO" id="GO:0010468">
    <property type="term" value="P:regulation of gene expression"/>
    <property type="evidence" value="ECO:0007669"/>
    <property type="project" value="TreeGrafter"/>
</dbReference>
<feature type="compositionally biased region" description="Basic and acidic residues" evidence="2">
    <location>
        <begin position="1"/>
        <end position="10"/>
    </location>
</feature>
<dbReference type="PANTHER" id="PTHR13087:SF0">
    <property type="entry name" value="NFKB ACTIVATING PROTEIN LIKE"/>
    <property type="match status" value="1"/>
</dbReference>
<feature type="domain" description="NF-kappa-B-activating protein C-terminal" evidence="3">
    <location>
        <begin position="284"/>
        <end position="383"/>
    </location>
</feature>
<feature type="compositionally biased region" description="Basic and acidic residues" evidence="2">
    <location>
        <begin position="64"/>
        <end position="114"/>
    </location>
</feature>
<dbReference type="EMBL" id="HBHW01029623">
    <property type="protein sequence ID" value="CAE0054944.1"/>
    <property type="molecule type" value="Transcribed_RNA"/>
</dbReference>
<dbReference type="PANTHER" id="PTHR13087">
    <property type="entry name" value="NF-KAPPA B ACTIVATING PROTEIN"/>
    <property type="match status" value="1"/>
</dbReference>
<reference evidence="4" key="1">
    <citation type="submission" date="2021-01" db="EMBL/GenBank/DDBJ databases">
        <authorList>
            <person name="Corre E."/>
            <person name="Pelletier E."/>
            <person name="Niang G."/>
            <person name="Scheremetjew M."/>
            <person name="Finn R."/>
            <person name="Kale V."/>
            <person name="Holt S."/>
            <person name="Cochrane G."/>
            <person name="Meng A."/>
            <person name="Brown T."/>
            <person name="Cohen L."/>
        </authorList>
    </citation>
    <scope>NUCLEOTIDE SEQUENCE</scope>
    <source>
        <strain evidence="4">CCMP 769</strain>
    </source>
</reference>
<dbReference type="InterPro" id="IPR040466">
    <property type="entry name" value="NKAP"/>
</dbReference>
<organism evidence="4">
    <name type="scientific">Rhodosorus marinus</name>
    <dbReference type="NCBI Taxonomy" id="101924"/>
    <lineage>
        <taxon>Eukaryota</taxon>
        <taxon>Rhodophyta</taxon>
        <taxon>Stylonematophyceae</taxon>
        <taxon>Stylonematales</taxon>
        <taxon>Stylonemataceae</taxon>
        <taxon>Rhodosorus</taxon>
    </lineage>
</organism>
<protein>
    <recommendedName>
        <fullName evidence="3">NF-kappa-B-activating protein C-terminal domain-containing protein</fullName>
    </recommendedName>
</protein>
<dbReference type="GO" id="GO:0005634">
    <property type="term" value="C:nucleus"/>
    <property type="evidence" value="ECO:0007669"/>
    <property type="project" value="TreeGrafter"/>
</dbReference>